<dbReference type="PANTHER" id="PTHR32432:SF3">
    <property type="entry name" value="ETHANOLAMINE UTILIZATION PROTEIN EUTJ"/>
    <property type="match status" value="1"/>
</dbReference>
<evidence type="ECO:0000313" key="1">
    <source>
        <dbReference type="EMBL" id="RCK81099.1"/>
    </source>
</evidence>
<dbReference type="Gene3D" id="3.30.420.40">
    <property type="match status" value="2"/>
</dbReference>
<reference evidence="1 2" key="1">
    <citation type="submission" date="2018-05" db="EMBL/GenBank/DDBJ databases">
        <title>A metagenomic window into the 2 km-deep terrestrial subsurface aquifer revealed taxonomically and functionally diverse microbial community comprising novel uncultured bacterial lineages.</title>
        <authorList>
            <person name="Kadnikov V.V."/>
            <person name="Mardanov A.V."/>
            <person name="Beletsky A.V."/>
            <person name="Banks D."/>
            <person name="Pimenov N.V."/>
            <person name="Frank Y.A."/>
            <person name="Karnachuk O.V."/>
            <person name="Ravin N.V."/>
        </authorList>
    </citation>
    <scope>NUCLEOTIDE SEQUENCE [LARGE SCALE GENOMIC DNA]</scope>
    <source>
        <strain evidence="1">BY5</strain>
    </source>
</reference>
<sequence length="356" mass="39958">MARGRKYSYDLVLDLGTFEMRLLRLESASPGEIRLAKCLAVPSPREFVASTFIEYPIMDSAPVSKAFKTLVAEGRVDYENALVLIPDHGALINLMVGPPRYSKKETEDAIREDFAPIMPLPLENWYIDHTIVGPWEEEEIIVAVAVLRNNIIELGGLLQKAGVNPQIIDTNFFNVANLVESYLTSEECKGKNIVLVHLGNETTSIGVFRDGQIRGFLNRPIGGYDFTKQISKHFHVPEAEADQFKRNEIFFLPESSPEQEGLYNFTVIKNVFAMLTREIFSAIENFLTRFREFSIHEIILSGGGANFQNIGVILGANFNTKVRPVADFYQLYVNGTAVEAHERNSLAPACGAFFRE</sequence>
<dbReference type="Gene3D" id="3.30.1490.300">
    <property type="match status" value="1"/>
</dbReference>
<dbReference type="InterPro" id="IPR005883">
    <property type="entry name" value="PilM"/>
</dbReference>
<dbReference type="Proteomes" id="UP000252355">
    <property type="component" value="Unassembled WGS sequence"/>
</dbReference>
<dbReference type="AlphaFoldDB" id="A0A367ZTS1"/>
<organism evidence="1 2">
    <name type="scientific">Candidatus Ozemobacter sibiricus</name>
    <dbReference type="NCBI Taxonomy" id="2268124"/>
    <lineage>
        <taxon>Bacteria</taxon>
        <taxon>Candidatus Ozemobacteria</taxon>
        <taxon>Candidatus Ozemobacterales</taxon>
        <taxon>Candidatus Ozemobacteraceae</taxon>
        <taxon>Candidatus Ozemobacter</taxon>
    </lineage>
</organism>
<dbReference type="PANTHER" id="PTHR32432">
    <property type="entry name" value="CELL DIVISION PROTEIN FTSA-RELATED"/>
    <property type="match status" value="1"/>
</dbReference>
<dbReference type="CDD" id="cd24049">
    <property type="entry name" value="ASKHA_NBD_PilM"/>
    <property type="match status" value="1"/>
</dbReference>
<dbReference type="EMBL" id="QOQW01000003">
    <property type="protein sequence ID" value="RCK81099.1"/>
    <property type="molecule type" value="Genomic_DNA"/>
</dbReference>
<proteinExistence type="predicted"/>
<comment type="caution">
    <text evidence="1">The sequence shown here is derived from an EMBL/GenBank/DDBJ whole genome shotgun (WGS) entry which is preliminary data.</text>
</comment>
<dbReference type="Pfam" id="PF11104">
    <property type="entry name" value="PilM_2"/>
    <property type="match status" value="1"/>
</dbReference>
<dbReference type="SUPFAM" id="SSF53067">
    <property type="entry name" value="Actin-like ATPase domain"/>
    <property type="match status" value="1"/>
</dbReference>
<dbReference type="InterPro" id="IPR043129">
    <property type="entry name" value="ATPase_NBD"/>
</dbReference>
<name>A0A367ZTS1_9BACT</name>
<evidence type="ECO:0000313" key="2">
    <source>
        <dbReference type="Proteomes" id="UP000252355"/>
    </source>
</evidence>
<accession>A0A367ZTS1</accession>
<protein>
    <submittedName>
        <fullName evidence="1">Type IV pilus biogenesis protein PilM</fullName>
    </submittedName>
</protein>
<gene>
    <name evidence="1" type="ORF">OZSIB_2476</name>
</gene>
<dbReference type="InterPro" id="IPR050696">
    <property type="entry name" value="FtsA/MreB"/>
</dbReference>